<dbReference type="GO" id="GO:0016020">
    <property type="term" value="C:membrane"/>
    <property type="evidence" value="ECO:0007669"/>
    <property type="project" value="InterPro"/>
</dbReference>
<evidence type="ECO:0000256" key="2">
    <source>
        <dbReference type="ARBA" id="ARBA00012438"/>
    </source>
</evidence>
<comment type="caution">
    <text evidence="11">The sequence shown here is derived from an EMBL/GenBank/DDBJ whole genome shotgun (WGS) entry which is preliminary data.</text>
</comment>
<keyword evidence="8" id="KW-0902">Two-component regulatory system</keyword>
<protein>
    <recommendedName>
        <fullName evidence="2">histidine kinase</fullName>
        <ecNumber evidence="2">2.7.13.3</ecNumber>
    </recommendedName>
</protein>
<keyword evidence="3" id="KW-0597">Phosphoprotein</keyword>
<feature type="transmembrane region" description="Helical" evidence="9">
    <location>
        <begin position="141"/>
        <end position="158"/>
    </location>
</feature>
<keyword evidence="6 11" id="KW-0418">Kinase</keyword>
<evidence type="ECO:0000256" key="6">
    <source>
        <dbReference type="ARBA" id="ARBA00022777"/>
    </source>
</evidence>
<feature type="transmembrane region" description="Helical" evidence="9">
    <location>
        <begin position="12"/>
        <end position="33"/>
    </location>
</feature>
<evidence type="ECO:0000256" key="9">
    <source>
        <dbReference type="SAM" id="Phobius"/>
    </source>
</evidence>
<dbReference type="EMBL" id="QGTL01000001">
    <property type="protein sequence ID" value="PWV81489.1"/>
    <property type="molecule type" value="Genomic_DNA"/>
</dbReference>
<dbReference type="Pfam" id="PF07730">
    <property type="entry name" value="HisKA_3"/>
    <property type="match status" value="1"/>
</dbReference>
<evidence type="ECO:0000256" key="7">
    <source>
        <dbReference type="ARBA" id="ARBA00022840"/>
    </source>
</evidence>
<evidence type="ECO:0000256" key="3">
    <source>
        <dbReference type="ARBA" id="ARBA00022553"/>
    </source>
</evidence>
<dbReference type="GO" id="GO:0005524">
    <property type="term" value="F:ATP binding"/>
    <property type="evidence" value="ECO:0007669"/>
    <property type="project" value="UniProtKB-KW"/>
</dbReference>
<evidence type="ECO:0000313" key="11">
    <source>
        <dbReference type="EMBL" id="PWV81489.1"/>
    </source>
</evidence>
<keyword evidence="12" id="KW-1185">Reference proteome</keyword>
<dbReference type="Gene3D" id="3.30.565.10">
    <property type="entry name" value="Histidine kinase-like ATPase, C-terminal domain"/>
    <property type="match status" value="1"/>
</dbReference>
<evidence type="ECO:0000259" key="10">
    <source>
        <dbReference type="Pfam" id="PF07730"/>
    </source>
</evidence>
<dbReference type="InterPro" id="IPR050482">
    <property type="entry name" value="Sensor_HK_TwoCompSys"/>
</dbReference>
<name>A0A317P1J8_9NOCA</name>
<keyword evidence="9" id="KW-0812">Transmembrane</keyword>
<keyword evidence="5" id="KW-0547">Nucleotide-binding</keyword>
<keyword evidence="7" id="KW-0067">ATP-binding</keyword>
<dbReference type="PANTHER" id="PTHR24421:SF10">
    <property type="entry name" value="NITRATE_NITRITE SENSOR PROTEIN NARQ"/>
    <property type="match status" value="1"/>
</dbReference>
<dbReference type="Proteomes" id="UP000246410">
    <property type="component" value="Unassembled WGS sequence"/>
</dbReference>
<dbReference type="InterPro" id="IPR011712">
    <property type="entry name" value="Sig_transdc_His_kin_sub3_dim/P"/>
</dbReference>
<accession>A0A317P1J8</accession>
<comment type="catalytic activity">
    <reaction evidence="1">
        <text>ATP + protein L-histidine = ADP + protein N-phospho-L-histidine.</text>
        <dbReference type="EC" id="2.7.13.3"/>
    </reaction>
</comment>
<feature type="transmembrane region" description="Helical" evidence="9">
    <location>
        <begin position="92"/>
        <end position="110"/>
    </location>
</feature>
<keyword evidence="9" id="KW-1133">Transmembrane helix</keyword>
<evidence type="ECO:0000256" key="1">
    <source>
        <dbReference type="ARBA" id="ARBA00000085"/>
    </source>
</evidence>
<dbReference type="GO" id="GO:0000155">
    <property type="term" value="F:phosphorelay sensor kinase activity"/>
    <property type="evidence" value="ECO:0007669"/>
    <property type="project" value="InterPro"/>
</dbReference>
<keyword evidence="4" id="KW-0808">Transferase</keyword>
<evidence type="ECO:0000256" key="8">
    <source>
        <dbReference type="ARBA" id="ARBA00023012"/>
    </source>
</evidence>
<keyword evidence="9" id="KW-0472">Membrane</keyword>
<dbReference type="EC" id="2.7.13.3" evidence="2"/>
<gene>
    <name evidence="11" type="ORF">DFR69_101832</name>
</gene>
<proteinExistence type="predicted"/>
<dbReference type="CDD" id="cd16917">
    <property type="entry name" value="HATPase_UhpB-NarQ-NarX-like"/>
    <property type="match status" value="1"/>
</dbReference>
<feature type="transmembrane region" description="Helical" evidence="9">
    <location>
        <begin position="45"/>
        <end position="62"/>
    </location>
</feature>
<dbReference type="AlphaFoldDB" id="A0A317P1J8"/>
<reference evidence="11 12" key="1">
    <citation type="submission" date="2018-05" db="EMBL/GenBank/DDBJ databases">
        <title>Genomic Encyclopedia of Type Strains, Phase IV (KMG-IV): sequencing the most valuable type-strain genomes for metagenomic binning, comparative biology and taxonomic classification.</title>
        <authorList>
            <person name="Goeker M."/>
        </authorList>
    </citation>
    <scope>NUCLEOTIDE SEQUENCE [LARGE SCALE GENOMIC DNA]</scope>
    <source>
        <strain evidence="11 12">DSM 44717</strain>
    </source>
</reference>
<evidence type="ECO:0000313" key="12">
    <source>
        <dbReference type="Proteomes" id="UP000246410"/>
    </source>
</evidence>
<feature type="transmembrane region" description="Helical" evidence="9">
    <location>
        <begin position="67"/>
        <end position="86"/>
    </location>
</feature>
<sequence length="387" mass="40677">MPGQLRPAARRIAARTWFDIGTVAVALILYSIAWPTLFVTHEVPAPLAPLLAALAVFPILFVRINPALGWAISAGAALLISLALSSTPGNDVPFQVVHIIVLFVLLFAVALRAAVPIVVVAWAAQSMLFATTMPGSAAGPLWGWPIGFGALALFGYLVRTLLASRRKLEWQEEVTEVERARRAILEEKARIARDLHDVVAHHMSMVVVQAQTAPYRIADLDPAARTEFESIGATARTALNEIRGMLGVLRSDGQLPEHAPQPRAVDVPELCASAQRAGMPVEWTVTGALESVPETTGLTVYRVVQESLANAARHAPGAPVLVALAVGPGAVTVTVRNAPSATVARPGLGGGHGIEGMRTRVEAVGGELAAAPTADGGFEVAAKLPTP</sequence>
<organism evidence="11 12">
    <name type="scientific">Nocardia neocaledoniensis</name>
    <dbReference type="NCBI Taxonomy" id="236511"/>
    <lineage>
        <taxon>Bacteria</taxon>
        <taxon>Bacillati</taxon>
        <taxon>Actinomycetota</taxon>
        <taxon>Actinomycetes</taxon>
        <taxon>Mycobacteriales</taxon>
        <taxon>Nocardiaceae</taxon>
        <taxon>Nocardia</taxon>
    </lineage>
</organism>
<feature type="domain" description="Signal transduction histidine kinase subgroup 3 dimerisation and phosphoacceptor" evidence="10">
    <location>
        <begin position="187"/>
        <end position="252"/>
    </location>
</feature>
<evidence type="ECO:0000256" key="4">
    <source>
        <dbReference type="ARBA" id="ARBA00022679"/>
    </source>
</evidence>
<dbReference type="InterPro" id="IPR036890">
    <property type="entry name" value="HATPase_C_sf"/>
</dbReference>
<dbReference type="GO" id="GO:0046983">
    <property type="term" value="F:protein dimerization activity"/>
    <property type="evidence" value="ECO:0007669"/>
    <property type="project" value="InterPro"/>
</dbReference>
<dbReference type="Gene3D" id="1.20.5.1930">
    <property type="match status" value="1"/>
</dbReference>
<dbReference type="SUPFAM" id="SSF55874">
    <property type="entry name" value="ATPase domain of HSP90 chaperone/DNA topoisomerase II/histidine kinase"/>
    <property type="match status" value="1"/>
</dbReference>
<dbReference type="RefSeq" id="WP_110035986.1">
    <property type="nucleotide sequence ID" value="NZ_QGTL01000001.1"/>
</dbReference>
<evidence type="ECO:0000256" key="5">
    <source>
        <dbReference type="ARBA" id="ARBA00022741"/>
    </source>
</evidence>
<dbReference type="PANTHER" id="PTHR24421">
    <property type="entry name" value="NITRATE/NITRITE SENSOR PROTEIN NARX-RELATED"/>
    <property type="match status" value="1"/>
</dbReference>